<evidence type="ECO:0000259" key="14">
    <source>
        <dbReference type="PROSITE" id="PS51915"/>
    </source>
</evidence>
<dbReference type="InterPro" id="IPR013087">
    <property type="entry name" value="Znf_C2H2_type"/>
</dbReference>
<evidence type="ECO:0000256" key="9">
    <source>
        <dbReference type="ARBA" id="ARBA00023242"/>
    </source>
</evidence>
<evidence type="ECO:0000256" key="8">
    <source>
        <dbReference type="ARBA" id="ARBA00023163"/>
    </source>
</evidence>
<evidence type="ECO:0000256" key="12">
    <source>
        <dbReference type="SAM" id="MobiDB-lite"/>
    </source>
</evidence>
<dbReference type="Pfam" id="PF00096">
    <property type="entry name" value="zf-C2H2"/>
    <property type="match status" value="5"/>
</dbReference>
<feature type="domain" description="C2H2-type" evidence="13">
    <location>
        <begin position="519"/>
        <end position="546"/>
    </location>
</feature>
<evidence type="ECO:0000256" key="7">
    <source>
        <dbReference type="ARBA" id="ARBA00023125"/>
    </source>
</evidence>
<dbReference type="PANTHER" id="PTHR46105">
    <property type="entry name" value="AGAP004733-PA"/>
    <property type="match status" value="1"/>
</dbReference>
<organism evidence="15 16">
    <name type="scientific">Anopheles farauti</name>
    <dbReference type="NCBI Taxonomy" id="69004"/>
    <lineage>
        <taxon>Eukaryota</taxon>
        <taxon>Metazoa</taxon>
        <taxon>Ecdysozoa</taxon>
        <taxon>Arthropoda</taxon>
        <taxon>Hexapoda</taxon>
        <taxon>Insecta</taxon>
        <taxon>Pterygota</taxon>
        <taxon>Neoptera</taxon>
        <taxon>Endopterygota</taxon>
        <taxon>Diptera</taxon>
        <taxon>Nematocera</taxon>
        <taxon>Culicoidea</taxon>
        <taxon>Culicidae</taxon>
        <taxon>Anophelinae</taxon>
        <taxon>Anopheles</taxon>
    </lineage>
</organism>
<dbReference type="GO" id="GO:0000981">
    <property type="term" value="F:DNA-binding transcription factor activity, RNA polymerase II-specific"/>
    <property type="evidence" value="ECO:0007669"/>
    <property type="project" value="TreeGrafter"/>
</dbReference>
<dbReference type="VEuPathDB" id="VectorBase:AFAF014946"/>
<evidence type="ECO:0000256" key="4">
    <source>
        <dbReference type="ARBA" id="ARBA00022771"/>
    </source>
</evidence>
<feature type="binding site" evidence="11">
    <location>
        <position position="59"/>
    </location>
    <ligand>
        <name>Zn(2+)</name>
        <dbReference type="ChEBI" id="CHEBI:29105"/>
    </ligand>
</feature>
<keyword evidence="4 10" id="KW-0863">Zinc-finger</keyword>
<reference evidence="16" key="1">
    <citation type="submission" date="2014-01" db="EMBL/GenBank/DDBJ databases">
        <title>The Genome Sequence of Anopheles farauti FAR1 (V2).</title>
        <authorList>
            <consortium name="The Broad Institute Genomics Platform"/>
            <person name="Neafsey D.E."/>
            <person name="Besansky N."/>
            <person name="Howell P."/>
            <person name="Walton C."/>
            <person name="Young S.K."/>
            <person name="Zeng Q."/>
            <person name="Gargeya S."/>
            <person name="Fitzgerald M."/>
            <person name="Haas B."/>
            <person name="Abouelleil A."/>
            <person name="Allen A.W."/>
            <person name="Alvarado L."/>
            <person name="Arachchi H.M."/>
            <person name="Berlin A.M."/>
            <person name="Chapman S.B."/>
            <person name="Gainer-Dewar J."/>
            <person name="Goldberg J."/>
            <person name="Griggs A."/>
            <person name="Gujja S."/>
            <person name="Hansen M."/>
            <person name="Howarth C."/>
            <person name="Imamovic A."/>
            <person name="Ireland A."/>
            <person name="Larimer J."/>
            <person name="McCowan C."/>
            <person name="Murphy C."/>
            <person name="Pearson M."/>
            <person name="Poon T.W."/>
            <person name="Priest M."/>
            <person name="Roberts A."/>
            <person name="Saif S."/>
            <person name="Shea T."/>
            <person name="Sisk P."/>
            <person name="Sykes S."/>
            <person name="Wortman J."/>
            <person name="Nusbaum C."/>
            <person name="Birren B."/>
        </authorList>
    </citation>
    <scope>NUCLEOTIDE SEQUENCE [LARGE SCALE GENOMIC DNA]</scope>
    <source>
        <strain evidence="16">FAR1</strain>
    </source>
</reference>
<dbReference type="Pfam" id="PF07776">
    <property type="entry name" value="zf-AD"/>
    <property type="match status" value="1"/>
</dbReference>
<dbReference type="Proteomes" id="UP000075886">
    <property type="component" value="Unassembled WGS sequence"/>
</dbReference>
<feature type="region of interest" description="Disordered" evidence="12">
    <location>
        <begin position="628"/>
        <end position="652"/>
    </location>
</feature>
<dbReference type="InterPro" id="IPR050457">
    <property type="entry name" value="ZnFinger_BTB_dom_contain"/>
</dbReference>
<protein>
    <recommendedName>
        <fullName evidence="17">Protein krueppel</fullName>
    </recommendedName>
</protein>
<dbReference type="STRING" id="69004.A0A182QQN4"/>
<feature type="domain" description="C2H2-type" evidence="13">
    <location>
        <begin position="371"/>
        <end position="398"/>
    </location>
</feature>
<evidence type="ECO:0000259" key="13">
    <source>
        <dbReference type="PROSITE" id="PS50157"/>
    </source>
</evidence>
<feature type="domain" description="C2H2-type" evidence="13">
    <location>
        <begin position="457"/>
        <end position="484"/>
    </location>
</feature>
<feature type="binding site" evidence="11">
    <location>
        <position position="9"/>
    </location>
    <ligand>
        <name>Zn(2+)</name>
        <dbReference type="ChEBI" id="CHEBI:29105"/>
    </ligand>
</feature>
<evidence type="ECO:0000256" key="11">
    <source>
        <dbReference type="PROSITE-ProRule" id="PRU01263"/>
    </source>
</evidence>
<dbReference type="EnsemblMetazoa" id="AFAF014946-RA">
    <property type="protein sequence ID" value="AFAF014946-PA"/>
    <property type="gene ID" value="AFAF014946"/>
</dbReference>
<keyword evidence="5 11" id="KW-0862">Zinc</keyword>
<evidence type="ECO:0008006" key="17">
    <source>
        <dbReference type="Google" id="ProtNLM"/>
    </source>
</evidence>
<dbReference type="PROSITE" id="PS50157">
    <property type="entry name" value="ZINC_FINGER_C2H2_2"/>
    <property type="match status" value="9"/>
</dbReference>
<proteinExistence type="predicted"/>
<feature type="domain" description="C2H2-type" evidence="13">
    <location>
        <begin position="429"/>
        <end position="456"/>
    </location>
</feature>
<feature type="region of interest" description="Disordered" evidence="12">
    <location>
        <begin position="310"/>
        <end position="331"/>
    </location>
</feature>
<feature type="domain" description="C2H2-type" evidence="13">
    <location>
        <begin position="603"/>
        <end position="630"/>
    </location>
</feature>
<dbReference type="SMART" id="SM00868">
    <property type="entry name" value="zf-AD"/>
    <property type="match status" value="1"/>
</dbReference>
<evidence type="ECO:0000256" key="3">
    <source>
        <dbReference type="ARBA" id="ARBA00022737"/>
    </source>
</evidence>
<evidence type="ECO:0000256" key="1">
    <source>
        <dbReference type="ARBA" id="ARBA00004123"/>
    </source>
</evidence>
<reference evidence="15" key="2">
    <citation type="submission" date="2020-05" db="UniProtKB">
        <authorList>
            <consortium name="EnsemblMetazoa"/>
        </authorList>
    </citation>
    <scope>IDENTIFICATION</scope>
    <source>
        <strain evidence="15">FAR1</strain>
    </source>
</reference>
<dbReference type="SUPFAM" id="SSF57716">
    <property type="entry name" value="Glucocorticoid receptor-like (DNA-binding domain)"/>
    <property type="match status" value="1"/>
</dbReference>
<dbReference type="SMART" id="SM00355">
    <property type="entry name" value="ZnF_C2H2"/>
    <property type="match status" value="9"/>
</dbReference>
<sequence>MRMNSNVLCRLCLMKCEELFGMYITSSSGVLRSLPKIIRECISLEVTDLEPHFFSKFVCNECIYKLELFYAFRQQSLKSQEYYNGLLQYYQQAVPCTSKLPVIESTSEPVQVQGSGDGVFVVAPEQQIQLDQSVHSNNELADINFSANEFMMDETEKNQLSKDYDDIIRSLQKDDLDFTTNDEELVIKHELEISIPLRQDKTHKQDAVQPECANYIHHHIDGRESVVQPMEPSSSGCFEQYNPIDSITCDKELAIDSIDRGHTVEQDDDPSYDDFAGIQTTSLEDNREMALSEAHVQEIIEDVYDVTPDKVQPTDDLRPPARNENSHTTEFSHQTNEQYFPMVDYDEPEPVSASSSNTVGVIDSTQPANDKTCEVCHKTFRTRQKLAIHRNTHLRLAPFKCTFDGCAKAFKSRIGLEEHVARHTNSFEYTCEVCSKGFQHRSYLSAHRRAHNTERNFQCGLCGQAFKAKQALLEHKNSHLGVKPFACGQCDKQYTKNSLLQAHIRQQHEQRGDDAVTRHPCLECGKQFTSKSYLTVHMRIHRNDRPFVCEICNKGHVTRKDLAVHMTSHTGEKPHSCDICDKTYARRNALDWHRRSHTKERPYICDICGQTFSQSTPLQVHRKLHDATEHKKQSPSVEAKPTHVVVTHDHTR</sequence>
<keyword evidence="2 11" id="KW-0479">Metal-binding</keyword>
<feature type="compositionally biased region" description="Basic and acidic residues" evidence="12">
    <location>
        <begin position="312"/>
        <end position="327"/>
    </location>
</feature>
<dbReference type="Gene3D" id="3.30.160.60">
    <property type="entry name" value="Classic Zinc Finger"/>
    <property type="match status" value="8"/>
</dbReference>
<keyword evidence="9" id="KW-0539">Nucleus</keyword>
<dbReference type="EMBL" id="AXCN02001559">
    <property type="status" value="NOT_ANNOTATED_CDS"/>
    <property type="molecule type" value="Genomic_DNA"/>
</dbReference>
<feature type="domain" description="C2H2-type" evidence="13">
    <location>
        <begin position="547"/>
        <end position="574"/>
    </location>
</feature>
<dbReference type="SUPFAM" id="SSF57667">
    <property type="entry name" value="beta-beta-alpha zinc fingers"/>
    <property type="match status" value="5"/>
</dbReference>
<feature type="domain" description="C2H2-type" evidence="13">
    <location>
        <begin position="399"/>
        <end position="428"/>
    </location>
</feature>
<evidence type="ECO:0000256" key="6">
    <source>
        <dbReference type="ARBA" id="ARBA00023015"/>
    </source>
</evidence>
<dbReference type="PROSITE" id="PS51915">
    <property type="entry name" value="ZAD"/>
    <property type="match status" value="1"/>
</dbReference>
<keyword evidence="3" id="KW-0677">Repeat</keyword>
<dbReference type="PROSITE" id="PS00028">
    <property type="entry name" value="ZINC_FINGER_C2H2_1"/>
    <property type="match status" value="8"/>
</dbReference>
<name>A0A182QQN4_9DIPT</name>
<dbReference type="GO" id="GO:0000978">
    <property type="term" value="F:RNA polymerase II cis-regulatory region sequence-specific DNA binding"/>
    <property type="evidence" value="ECO:0007669"/>
    <property type="project" value="TreeGrafter"/>
</dbReference>
<feature type="binding site" evidence="11">
    <location>
        <position position="62"/>
    </location>
    <ligand>
        <name>Zn(2+)</name>
        <dbReference type="ChEBI" id="CHEBI:29105"/>
    </ligand>
</feature>
<evidence type="ECO:0000313" key="16">
    <source>
        <dbReference type="Proteomes" id="UP000075886"/>
    </source>
</evidence>
<dbReference type="Pfam" id="PF13912">
    <property type="entry name" value="zf-C2H2_6"/>
    <property type="match status" value="1"/>
</dbReference>
<dbReference type="GO" id="GO:0008270">
    <property type="term" value="F:zinc ion binding"/>
    <property type="evidence" value="ECO:0007669"/>
    <property type="project" value="UniProtKB-UniRule"/>
</dbReference>
<feature type="domain" description="C2H2-type" evidence="13">
    <location>
        <begin position="485"/>
        <end position="513"/>
    </location>
</feature>
<keyword evidence="8" id="KW-0804">Transcription</keyword>
<comment type="subcellular location">
    <subcellularLocation>
        <location evidence="1">Nucleus</location>
    </subcellularLocation>
</comment>
<dbReference type="PANTHER" id="PTHR46105:SF5">
    <property type="entry name" value="ZINC FINGER AND BTB DOMAIN-CONTAINING PROTEIN 44 ISOFORM X1"/>
    <property type="match status" value="1"/>
</dbReference>
<dbReference type="GO" id="GO:0005634">
    <property type="term" value="C:nucleus"/>
    <property type="evidence" value="ECO:0007669"/>
    <property type="project" value="UniProtKB-SubCell"/>
</dbReference>
<evidence type="ECO:0000313" key="15">
    <source>
        <dbReference type="EnsemblMetazoa" id="AFAF014946-PA"/>
    </source>
</evidence>
<feature type="domain" description="ZAD" evidence="14">
    <location>
        <begin position="7"/>
        <end position="86"/>
    </location>
</feature>
<feature type="domain" description="C2H2-type" evidence="13">
    <location>
        <begin position="575"/>
        <end position="602"/>
    </location>
</feature>
<dbReference type="Gene3D" id="3.40.1800.20">
    <property type="match status" value="1"/>
</dbReference>
<dbReference type="InterPro" id="IPR012934">
    <property type="entry name" value="Znf_AD"/>
</dbReference>
<evidence type="ECO:0000256" key="5">
    <source>
        <dbReference type="ARBA" id="ARBA00022833"/>
    </source>
</evidence>
<dbReference type="AlphaFoldDB" id="A0A182QQN4"/>
<evidence type="ECO:0000256" key="2">
    <source>
        <dbReference type="ARBA" id="ARBA00022723"/>
    </source>
</evidence>
<feature type="binding site" evidence="11">
    <location>
        <position position="12"/>
    </location>
    <ligand>
        <name>Zn(2+)</name>
        <dbReference type="ChEBI" id="CHEBI:29105"/>
    </ligand>
</feature>
<keyword evidence="16" id="KW-1185">Reference proteome</keyword>
<keyword evidence="6" id="KW-0805">Transcription regulation</keyword>
<keyword evidence="7" id="KW-0238">DNA-binding</keyword>
<evidence type="ECO:0000256" key="10">
    <source>
        <dbReference type="PROSITE-ProRule" id="PRU00042"/>
    </source>
</evidence>
<dbReference type="InterPro" id="IPR036236">
    <property type="entry name" value="Znf_C2H2_sf"/>
</dbReference>
<accession>A0A182QQN4</accession>